<name>A0A0G1BNW9_9BACT</name>
<dbReference type="Proteomes" id="UP000034563">
    <property type="component" value="Unassembled WGS sequence"/>
</dbReference>
<dbReference type="Pfam" id="PF02875">
    <property type="entry name" value="Mur_ligase_C"/>
    <property type="match status" value="1"/>
</dbReference>
<dbReference type="InterPro" id="IPR036565">
    <property type="entry name" value="Mur-like_cat_sf"/>
</dbReference>
<dbReference type="InterPro" id="IPR004101">
    <property type="entry name" value="Mur_ligase_C"/>
</dbReference>
<dbReference type="AlphaFoldDB" id="A0A0G1BNW9"/>
<dbReference type="InterPro" id="IPR036615">
    <property type="entry name" value="Mur_ligase_C_dom_sf"/>
</dbReference>
<organism evidence="2 3">
    <name type="scientific">Candidatus Azambacteria bacterium GW2011_GWA2_42_9</name>
    <dbReference type="NCBI Taxonomy" id="1618613"/>
    <lineage>
        <taxon>Bacteria</taxon>
        <taxon>Candidatus Azamiibacteriota</taxon>
    </lineage>
</organism>
<feature type="non-terminal residue" evidence="2">
    <location>
        <position position="1"/>
    </location>
</feature>
<evidence type="ECO:0000313" key="2">
    <source>
        <dbReference type="EMBL" id="KKS75027.1"/>
    </source>
</evidence>
<proteinExistence type="predicted"/>
<dbReference type="SUPFAM" id="SSF53244">
    <property type="entry name" value="MurD-like peptide ligases, peptide-binding domain"/>
    <property type="match status" value="1"/>
</dbReference>
<accession>A0A0G1BNW9</accession>
<dbReference type="Gene3D" id="3.90.190.20">
    <property type="entry name" value="Mur ligase, C-terminal domain"/>
    <property type="match status" value="1"/>
</dbReference>
<dbReference type="GO" id="GO:0016881">
    <property type="term" value="F:acid-amino acid ligase activity"/>
    <property type="evidence" value="ECO:0007669"/>
    <property type="project" value="InterPro"/>
</dbReference>
<dbReference type="EMBL" id="LCEQ01000021">
    <property type="protein sequence ID" value="KKS75027.1"/>
    <property type="molecule type" value="Genomic_DNA"/>
</dbReference>
<dbReference type="SUPFAM" id="SSF53623">
    <property type="entry name" value="MurD-like peptide ligases, catalytic domain"/>
    <property type="match status" value="1"/>
</dbReference>
<evidence type="ECO:0000313" key="3">
    <source>
        <dbReference type="Proteomes" id="UP000034563"/>
    </source>
</evidence>
<evidence type="ECO:0000259" key="1">
    <source>
        <dbReference type="Pfam" id="PF02875"/>
    </source>
</evidence>
<dbReference type="PANTHER" id="PTHR23135">
    <property type="entry name" value="MUR LIGASE FAMILY MEMBER"/>
    <property type="match status" value="1"/>
</dbReference>
<dbReference type="PANTHER" id="PTHR23135:SF4">
    <property type="entry name" value="UDP-N-ACETYLMURAMOYL-L-ALANYL-D-GLUTAMATE--2,6-DIAMINOPIMELATE LIGASE MURE HOMOLOG, CHLOROPLASTIC"/>
    <property type="match status" value="1"/>
</dbReference>
<sequence length="207" mass="23006">YQINILGKFNIYNALPAIAVGSLFDIPEEKIQEGLKNLKNIPGRMEKIDEGQKFLVFVDYAHEKEGMTAVLNTARELVIEKGGRVVVLLGAEGGGRDKAKRPILGEISAKMADFVVISNVDPYEDDPKEICEDIALSAEKFSKTRGKNLFVIEDRRKGIKKTLSLASENDIVLITGKGSEQSIIIGGKRHPWDDRVVVREEINKLKT</sequence>
<comment type="caution">
    <text evidence="2">The sequence shown here is derived from an EMBL/GenBank/DDBJ whole genome shotgun (WGS) entry which is preliminary data.</text>
</comment>
<reference evidence="2 3" key="1">
    <citation type="journal article" date="2015" name="Nature">
        <title>rRNA introns, odd ribosomes, and small enigmatic genomes across a large radiation of phyla.</title>
        <authorList>
            <person name="Brown C.T."/>
            <person name="Hug L.A."/>
            <person name="Thomas B.C."/>
            <person name="Sharon I."/>
            <person name="Castelle C.J."/>
            <person name="Singh A."/>
            <person name="Wilkins M.J."/>
            <person name="Williams K.H."/>
            <person name="Banfield J.F."/>
        </authorList>
    </citation>
    <scope>NUCLEOTIDE SEQUENCE [LARGE SCALE GENOMIC DNA]</scope>
</reference>
<gene>
    <name evidence="2" type="ORF">UV48_C0021G0014</name>
</gene>
<dbReference type="GO" id="GO:0005524">
    <property type="term" value="F:ATP binding"/>
    <property type="evidence" value="ECO:0007669"/>
    <property type="project" value="InterPro"/>
</dbReference>
<feature type="domain" description="Mur ligase C-terminal" evidence="1">
    <location>
        <begin position="43"/>
        <end position="178"/>
    </location>
</feature>
<protein>
    <submittedName>
        <fullName evidence="2">UDP-N-acetylmuramyl-tripeptide synthetase</fullName>
    </submittedName>
</protein>
<dbReference type="Gene3D" id="3.40.1190.10">
    <property type="entry name" value="Mur-like, catalytic domain"/>
    <property type="match status" value="1"/>
</dbReference>